<name>A0ABD0JYN9_9CAEN</name>
<dbReference type="Proteomes" id="UP001519460">
    <property type="component" value="Unassembled WGS sequence"/>
</dbReference>
<organism evidence="1 2">
    <name type="scientific">Batillaria attramentaria</name>
    <dbReference type="NCBI Taxonomy" id="370345"/>
    <lineage>
        <taxon>Eukaryota</taxon>
        <taxon>Metazoa</taxon>
        <taxon>Spiralia</taxon>
        <taxon>Lophotrochozoa</taxon>
        <taxon>Mollusca</taxon>
        <taxon>Gastropoda</taxon>
        <taxon>Caenogastropoda</taxon>
        <taxon>Sorbeoconcha</taxon>
        <taxon>Cerithioidea</taxon>
        <taxon>Batillariidae</taxon>
        <taxon>Batillaria</taxon>
    </lineage>
</organism>
<sequence>MCILFLSCTTGEGCWPCFVPAAKLRPTNWRSRVANRASHAVSPSDLPRCSLNRDGATNASNLYPDAHHQKGGREGHRGEELFSPHRSCSPPYKGCNFAGEFCRGVDLIICQAKLLSKCTVAGQPLSHRGCFFFSSGAFWELSRAVGGQMRPGFLKENICLLIVEINGDVVFILNPHWKVQEGKWRE</sequence>
<gene>
    <name evidence="1" type="ORF">BaRGS_00028879</name>
</gene>
<accession>A0ABD0JYN9</accession>
<comment type="caution">
    <text evidence="1">The sequence shown here is derived from an EMBL/GenBank/DDBJ whole genome shotgun (WGS) entry which is preliminary data.</text>
</comment>
<dbReference type="AlphaFoldDB" id="A0ABD0JYN9"/>
<protein>
    <submittedName>
        <fullName evidence="1">Uncharacterized protein</fullName>
    </submittedName>
</protein>
<proteinExistence type="predicted"/>
<evidence type="ECO:0000313" key="2">
    <source>
        <dbReference type="Proteomes" id="UP001519460"/>
    </source>
</evidence>
<evidence type="ECO:0000313" key="1">
    <source>
        <dbReference type="EMBL" id="KAK7479889.1"/>
    </source>
</evidence>
<dbReference type="EMBL" id="JACVVK020000293">
    <property type="protein sequence ID" value="KAK7479889.1"/>
    <property type="molecule type" value="Genomic_DNA"/>
</dbReference>
<keyword evidence="2" id="KW-1185">Reference proteome</keyword>
<feature type="non-terminal residue" evidence="1">
    <location>
        <position position="186"/>
    </location>
</feature>
<reference evidence="1 2" key="1">
    <citation type="journal article" date="2023" name="Sci. Data">
        <title>Genome assembly of the Korean intertidal mud-creeper Batillaria attramentaria.</title>
        <authorList>
            <person name="Patra A.K."/>
            <person name="Ho P.T."/>
            <person name="Jun S."/>
            <person name="Lee S.J."/>
            <person name="Kim Y."/>
            <person name="Won Y.J."/>
        </authorList>
    </citation>
    <scope>NUCLEOTIDE SEQUENCE [LARGE SCALE GENOMIC DNA]</scope>
    <source>
        <strain evidence="1">Wonlab-2016</strain>
    </source>
</reference>